<dbReference type="EMBL" id="HBGT01011168">
    <property type="protein sequence ID" value="CAD9405643.1"/>
    <property type="molecule type" value="Transcribed_RNA"/>
</dbReference>
<sequence>MHVADRVQARAERGRVGAGITKEYIQNDNHYFSGFGYRHDDEELSDGDRTGPKPHIDELVVWGGTVANCAESALSSIVDQEAKFLREVVYAPSRTKGGCLVRPKYHMGDRGGRQTFPRLERMTIRARPALLPSRYGWDTPSLTRLNVLVDAGGLEEAATSIEQWIRGYDHPQPRHRRNVPILAQLWQQCPALQEVIFTLSRWSKESNHEFSQERKSLDWIRIEPTWTVDWSVTRELLLPMVKPVVSAEVPTERPTDLQMDASTDDVSTDRGPTGGSTLSMLSKEVLPEVLSYLAENRGSPPTGWKATCVMEPSTEANRLLELLGLEGSPESEEVAEAGAKLCSQLALPRRLPRATAGDGGGAAEDGAVAATAWSNWEPVEERISTRISITQRR</sequence>
<dbReference type="AlphaFoldDB" id="A0A7S2FP08"/>
<protein>
    <submittedName>
        <fullName evidence="2">Uncharacterized protein</fullName>
    </submittedName>
</protein>
<reference evidence="2" key="1">
    <citation type="submission" date="2021-01" db="EMBL/GenBank/DDBJ databases">
        <authorList>
            <person name="Corre E."/>
            <person name="Pelletier E."/>
            <person name="Niang G."/>
            <person name="Scheremetjew M."/>
            <person name="Finn R."/>
            <person name="Kale V."/>
            <person name="Holt S."/>
            <person name="Cochrane G."/>
            <person name="Meng A."/>
            <person name="Brown T."/>
            <person name="Cohen L."/>
        </authorList>
    </citation>
    <scope>NUCLEOTIDE SEQUENCE</scope>
    <source>
        <strain evidence="2">RCC1693</strain>
    </source>
</reference>
<proteinExistence type="predicted"/>
<feature type="region of interest" description="Disordered" evidence="1">
    <location>
        <begin position="249"/>
        <end position="278"/>
    </location>
</feature>
<gene>
    <name evidence="2" type="ORF">FPAR1323_LOCUS6120</name>
</gene>
<accession>A0A7S2FP08</accession>
<organism evidence="2">
    <name type="scientific">Florenciella parvula</name>
    <dbReference type="NCBI Taxonomy" id="236787"/>
    <lineage>
        <taxon>Eukaryota</taxon>
        <taxon>Sar</taxon>
        <taxon>Stramenopiles</taxon>
        <taxon>Ochrophyta</taxon>
        <taxon>Dictyochophyceae</taxon>
        <taxon>Florenciellales</taxon>
        <taxon>Florenciella</taxon>
    </lineage>
</organism>
<name>A0A7S2FP08_9STRA</name>
<evidence type="ECO:0000313" key="2">
    <source>
        <dbReference type="EMBL" id="CAD9405643.1"/>
    </source>
</evidence>
<evidence type="ECO:0000256" key="1">
    <source>
        <dbReference type="SAM" id="MobiDB-lite"/>
    </source>
</evidence>